<evidence type="ECO:0000259" key="1">
    <source>
        <dbReference type="Pfam" id="PF00723"/>
    </source>
</evidence>
<evidence type="ECO:0000313" key="3">
    <source>
        <dbReference type="Proteomes" id="UP000269301"/>
    </source>
</evidence>
<reference evidence="2 3" key="1">
    <citation type="journal article" date="2016" name="Int. J. Syst. Evol. Microbiol.">
        <title>Oceanobacillus halophilus sp. nov., a novel moderately halophilic bacterium from a hypersaline lake.</title>
        <authorList>
            <person name="Amoozegar M.A."/>
            <person name="Bagheri M."/>
            <person name="Makhdoumi A."/>
            <person name="Nikou M.M."/>
            <person name="Fazeli S.A.S."/>
            <person name="Schumann P."/>
            <person name="Sproer C."/>
            <person name="Sanchez-Porro C."/>
            <person name="Ventosa A."/>
        </authorList>
    </citation>
    <scope>NUCLEOTIDE SEQUENCE [LARGE SCALE GENOMIC DNA]</scope>
    <source>
        <strain evidence="2 3">DSM 23996</strain>
    </source>
</reference>
<dbReference type="SUPFAM" id="SSF48208">
    <property type="entry name" value="Six-hairpin glycosidases"/>
    <property type="match status" value="1"/>
</dbReference>
<dbReference type="InterPro" id="IPR012341">
    <property type="entry name" value="6hp_glycosidase-like_sf"/>
</dbReference>
<protein>
    <submittedName>
        <fullName evidence="2">Glycoside hydrolase family 15</fullName>
    </submittedName>
</protein>
<dbReference type="PANTHER" id="PTHR31616:SF0">
    <property type="entry name" value="GLUCAN 1,4-ALPHA-GLUCOSIDASE"/>
    <property type="match status" value="1"/>
</dbReference>
<comment type="caution">
    <text evidence="2">The sequence shown here is derived from an EMBL/GenBank/DDBJ whole genome shotgun (WGS) entry which is preliminary data.</text>
</comment>
<dbReference type="GO" id="GO:0005975">
    <property type="term" value="P:carbohydrate metabolic process"/>
    <property type="evidence" value="ECO:0007669"/>
    <property type="project" value="InterPro"/>
</dbReference>
<dbReference type="PANTHER" id="PTHR31616">
    <property type="entry name" value="TREHALASE"/>
    <property type="match status" value="1"/>
</dbReference>
<dbReference type="AlphaFoldDB" id="A0A495A758"/>
<dbReference type="Proteomes" id="UP000269301">
    <property type="component" value="Unassembled WGS sequence"/>
</dbReference>
<dbReference type="InterPro" id="IPR008928">
    <property type="entry name" value="6-hairpin_glycosidase_sf"/>
</dbReference>
<evidence type="ECO:0000313" key="2">
    <source>
        <dbReference type="EMBL" id="RKQ35618.1"/>
    </source>
</evidence>
<dbReference type="RefSeq" id="WP_121203249.1">
    <property type="nucleotide sequence ID" value="NZ_RBZP01000002.1"/>
</dbReference>
<proteinExistence type="predicted"/>
<dbReference type="InterPro" id="IPR011613">
    <property type="entry name" value="GH15-like"/>
</dbReference>
<dbReference type="Gene3D" id="1.50.10.10">
    <property type="match status" value="1"/>
</dbReference>
<keyword evidence="3" id="KW-1185">Reference proteome</keyword>
<feature type="domain" description="GH15-like" evidence="1">
    <location>
        <begin position="263"/>
        <end position="577"/>
    </location>
</feature>
<keyword evidence="2" id="KW-0378">Hydrolase</keyword>
<accession>A0A495A758</accession>
<dbReference type="EMBL" id="RBZP01000002">
    <property type="protein sequence ID" value="RKQ35618.1"/>
    <property type="molecule type" value="Genomic_DNA"/>
</dbReference>
<organism evidence="2 3">
    <name type="scientific">Oceanobacillus halophilus</name>
    <dbReference type="NCBI Taxonomy" id="930130"/>
    <lineage>
        <taxon>Bacteria</taxon>
        <taxon>Bacillati</taxon>
        <taxon>Bacillota</taxon>
        <taxon>Bacilli</taxon>
        <taxon>Bacillales</taxon>
        <taxon>Bacillaceae</taxon>
        <taxon>Oceanobacillus</taxon>
    </lineage>
</organism>
<gene>
    <name evidence="2" type="ORF">D8M06_04940</name>
</gene>
<dbReference type="OrthoDB" id="3902805at2"/>
<sequence length="643" mass="73280">MRKKPYLIDGIIGNGSMLVSLTKDGEIQRLNWPRIDSNDRINRQWAGILIEDQTKPVYFHEESFNHSQSYMEDSNILLTSHIGKGVKVNQVDYVLPNENVLVRNFEIKNMSSNDLPCAFVYFSDSALSGSTRFQTTKFQVEEDQLIHYHRNETMVITATETITAYQSGKALQQLEQNQLEGRTILNDSEGAFTIDLGTLKAEETKKLTIYITMEETEEAANKHIKQLKQNGEEELRAKTLNYWSSVLKKRNKYNIQSKKVDGIYKRSILTFHLLQNKQTGAFIAGPEVDEDYDYSGGYAYCWGRDAAFIASAVDAAGYHHLVSKFYRFMISIQSKDGSWDQRHYTDGVLAPTWGLQIDETGSILWGIHQHYLVTNDEDFRNEIWPSVRKGANFLCSFIDPNTKLPKPSKDLWEKRTGEHLYSAAAVYGGLIGSAEIAELQGEEQLAVDYRKCASELKEAVSDVGWNHAEQRFNRSLKLTVTKDQFDKANRTGKRTSIEKNSKNVSEYILLEDATPDISLLGLNYPFQMIDDTDIKFSKTVQTIEDTCTSKHVGGLERFPGDVYIGGNPWLISTLWLAIHKERTSDHSKSNDLFNWATEHANHLGLLPEQIDKKTNEPSWVMPLTWSHAMYVLAIKEFTKKGSI</sequence>
<dbReference type="Pfam" id="PF00723">
    <property type="entry name" value="Glyco_hydro_15"/>
    <property type="match status" value="1"/>
</dbReference>
<dbReference type="GO" id="GO:0004553">
    <property type="term" value="F:hydrolase activity, hydrolyzing O-glycosyl compounds"/>
    <property type="evidence" value="ECO:0007669"/>
    <property type="project" value="UniProtKB-ARBA"/>
</dbReference>
<name>A0A495A758_9BACI</name>